<feature type="region of interest" description="Disordered" evidence="2">
    <location>
        <begin position="301"/>
        <end position="323"/>
    </location>
</feature>
<dbReference type="AlphaFoldDB" id="A0A6I6SKC8"/>
<feature type="domain" description="Toxin VasX N-terminal region" evidence="4">
    <location>
        <begin position="27"/>
        <end position="97"/>
    </location>
</feature>
<keyword evidence="3" id="KW-1133">Transmembrane helix</keyword>
<dbReference type="EMBL" id="CP035042">
    <property type="protein sequence ID" value="QHC48410.1"/>
    <property type="molecule type" value="Genomic_DNA"/>
</dbReference>
<reference evidence="5 6" key="1">
    <citation type="submission" date="2019-01" db="EMBL/GenBank/DDBJ databases">
        <title>Complete genome of a denitifying bacterium Halomons sp. BC-M4-5.</title>
        <authorList>
            <person name="Wang L."/>
            <person name="Shao Z."/>
        </authorList>
    </citation>
    <scope>NUCLEOTIDE SEQUENCE [LARGE SCALE GENOMIC DNA]</scope>
    <source>
        <strain evidence="5 6">BC-M4-5</strain>
    </source>
</reference>
<feature type="transmembrane region" description="Helical" evidence="3">
    <location>
        <begin position="723"/>
        <end position="740"/>
    </location>
</feature>
<proteinExistence type="predicted"/>
<dbReference type="RefSeq" id="WP_159547990.1">
    <property type="nucleotide sequence ID" value="NZ_CP035042.1"/>
</dbReference>
<sequence length="1109" mass="123039">MNTDTDAAQRVADNQRDNDPGQEIGQCPLQKTDLQLIPVRYALVEPEQAVTLPGFSPPICGDFRPNGIRPVRNGWLYLIHSLAPDELQTFQMAPDGSGDPIILERRGSIKVLFSQVELEEKRAALLLAKPDVQDEVMLTVNIGAYCPGNGTSHLLPPEELGDVLADEQGERVPSAERLDYGQYQWTASAEWQAARAGAITGHIQAEYRQDSACLIVEDVVARANDLVGAWTEIVRQETAWMDEEPEKHFAARAIQGFMQLDLQPMIAHAGKGEIPEWLGNASEADEAQLRDLMELQNQFDAKRSEDLASSGGHPGFRSREQQALEAEVRRVSGDLAGRLGTDAKSVRDFARETHDDYFERVYGSQEGDRWLAQQGIEDVIRLDEMRAFLSDADAWQGEWRAHKEQVGEDIKTLLPRWHEYASLLDGEDDTQAILRSSLEHRLFTTLEVCGQQDFLVQHYFEEITVAHRLHVTPLWEFINTAASDWKSAQGSLMALMSAEATPGTHAEWQERFNQQDQLRLQNLEGLGEEARAAVVTELTAKEGVLGRTALASLLDETEVLDFEQRFAALFERTSNGVRHELFTRFSTYQLGWDIPEQAILDRINRLLTRAERLADDMERLSRYEQAVERQRKQLPDYDKRIREARAALRPQRDALTEVLDELAEATYPLGEQGSHALKVAGLGEQASRVALNERRLVKQALQDERAWDALLRNERGEIAPGRAVPVGLGGLMLLLNGWLFGGAIQQLGTALRTKEHGGEAFANFLSGAAGTLAATAAVLEILHDTRYRRLYEGRTFKSAVQQAAGSLDHLDDWARLTNRAMTWVAGASFGAAAFDMIRQGLKLERANSDRQRLAAGIALAGDAAIVGGTLPIAIAGLLGKFKGTSAVLLRLHLLRLAASLNWVAAVGVALVVLGELLYEYYSLSPLQQWCQKSVWGEDPEGWSFQEHQQQLAALHGRPVLWRRGHQPERRSAMPVGPQMPASSLNLRLNLPGVTSPGPDNLRVGLWGVSHAGQQALHDDLFAHAGITLEEGNSRLDYALDPERVGDWHTLMLVVRITSQGASSPTATTSFKVFSRLDGLAPKEDWAPIEPLVGREASAWQAMTLEPWPA</sequence>
<dbReference type="InterPro" id="IPR046864">
    <property type="entry name" value="VasX_N"/>
</dbReference>
<dbReference type="Pfam" id="PF20249">
    <property type="entry name" value="VasX_N"/>
    <property type="match status" value="1"/>
</dbReference>
<evidence type="ECO:0000259" key="4">
    <source>
        <dbReference type="Pfam" id="PF20249"/>
    </source>
</evidence>
<feature type="transmembrane region" description="Helical" evidence="3">
    <location>
        <begin position="761"/>
        <end position="782"/>
    </location>
</feature>
<accession>A0A6I6SKC8</accession>
<gene>
    <name evidence="5" type="ORF">EKK97_00725</name>
</gene>
<evidence type="ECO:0000256" key="1">
    <source>
        <dbReference type="SAM" id="Coils"/>
    </source>
</evidence>
<organism evidence="5 6">
    <name type="scientific">Billgrantia tianxiuensis</name>
    <dbReference type="NCBI Taxonomy" id="2497861"/>
    <lineage>
        <taxon>Bacteria</taxon>
        <taxon>Pseudomonadati</taxon>
        <taxon>Pseudomonadota</taxon>
        <taxon>Gammaproteobacteria</taxon>
        <taxon>Oceanospirillales</taxon>
        <taxon>Halomonadaceae</taxon>
        <taxon>Billgrantia</taxon>
    </lineage>
</organism>
<dbReference type="KEGG" id="htx:EKK97_00725"/>
<feature type="coiled-coil region" evidence="1">
    <location>
        <begin position="600"/>
        <end position="647"/>
    </location>
</feature>
<keyword evidence="1" id="KW-0175">Coiled coil</keyword>
<keyword evidence="3" id="KW-0812">Transmembrane</keyword>
<keyword evidence="6" id="KW-1185">Reference proteome</keyword>
<evidence type="ECO:0000313" key="6">
    <source>
        <dbReference type="Proteomes" id="UP000464013"/>
    </source>
</evidence>
<feature type="region of interest" description="Disordered" evidence="2">
    <location>
        <begin position="1"/>
        <end position="26"/>
    </location>
</feature>
<feature type="transmembrane region" description="Helical" evidence="3">
    <location>
        <begin position="853"/>
        <end position="879"/>
    </location>
</feature>
<evidence type="ECO:0000313" key="5">
    <source>
        <dbReference type="EMBL" id="QHC48410.1"/>
    </source>
</evidence>
<feature type="transmembrane region" description="Helical" evidence="3">
    <location>
        <begin position="899"/>
        <end position="918"/>
    </location>
</feature>
<dbReference type="OrthoDB" id="6339140at2"/>
<evidence type="ECO:0000256" key="2">
    <source>
        <dbReference type="SAM" id="MobiDB-lite"/>
    </source>
</evidence>
<protein>
    <recommendedName>
        <fullName evidence="4">Toxin VasX N-terminal region domain-containing protein</fullName>
    </recommendedName>
</protein>
<name>A0A6I6SKC8_9GAMM</name>
<evidence type="ECO:0000256" key="3">
    <source>
        <dbReference type="SAM" id="Phobius"/>
    </source>
</evidence>
<dbReference type="Proteomes" id="UP000464013">
    <property type="component" value="Chromosome"/>
</dbReference>
<keyword evidence="3" id="KW-0472">Membrane</keyword>